<dbReference type="PANTHER" id="PTHR16029">
    <property type="entry name" value="CENTROSOMAL PROTEIN OF 192 KDA"/>
    <property type="match status" value="1"/>
</dbReference>
<feature type="domain" description="Cep192-like" evidence="2">
    <location>
        <begin position="403"/>
        <end position="525"/>
    </location>
</feature>
<dbReference type="AlphaFoldDB" id="A0A6A4VY95"/>
<comment type="caution">
    <text evidence="5">The sequence shown here is derived from an EMBL/GenBank/DDBJ whole genome shotgun (WGS) entry which is preliminary data.</text>
</comment>
<evidence type="ECO:0000259" key="2">
    <source>
        <dbReference type="Pfam" id="PF22065"/>
    </source>
</evidence>
<dbReference type="InterPro" id="IPR054087">
    <property type="entry name" value="Cep192-like_D7"/>
</dbReference>
<protein>
    <submittedName>
        <fullName evidence="5">Centrosomal protein</fullName>
    </submittedName>
</protein>
<dbReference type="Pfam" id="PF22073">
    <property type="entry name" value="Cep192_D4"/>
    <property type="match status" value="1"/>
</dbReference>
<dbReference type="InterPro" id="IPR039103">
    <property type="entry name" value="Spd-2/CEP192"/>
</dbReference>
<dbReference type="Pfam" id="PF22074">
    <property type="entry name" value="Cep192_D5"/>
    <property type="match status" value="1"/>
</dbReference>
<feature type="region of interest" description="Disordered" evidence="1">
    <location>
        <begin position="285"/>
        <end position="345"/>
    </location>
</feature>
<dbReference type="Gene3D" id="2.60.40.10">
    <property type="entry name" value="Immunoglobulins"/>
    <property type="match status" value="2"/>
</dbReference>
<feature type="region of interest" description="Disordered" evidence="1">
    <location>
        <begin position="357"/>
        <end position="388"/>
    </location>
</feature>
<dbReference type="InterPro" id="IPR054090">
    <property type="entry name" value="Cep192_Spd-2-like_dom"/>
</dbReference>
<sequence>MVPTMLDTNREHLVWPGVPAGSRAVKPLFIKNGSDTDTMQLTLAIQDSPHFKFEAFPKPSSSLEVAMPPRSERNVNVVFEPTSCSSYRGTVVIRTGGGQLERRDVAMIPLSGYGGASDVQIYVNAREAGRPCLSLNAAGPGGTRLATFSIANIGQRAAYIKLLAFTDLSCERPLPAHQASLHPSEFILRPSDSRQVSVVTPPVSDVQDVGAVLVLSGDETLRQELRRRPPGAPPSPHTPDNLRSVNFQAPYDGESQDNQAGSSLEASIDKMEDIFYSNMKKTKLPLKSDLTDPAPSIDLPRPPAQAPQLPPPQPKPHEMSTPYSRPSVELQQARTQQPAAPVRPLDQLQQLQRQTTPLELTKRSASPLSAVPVPVARPGGPPTDTGWWPRPPGQQQLISERGQAKLRISTNHLMFARTPLGTPRSLSIQLTNLSQEVIKWNIFGYSMPYLITGVNQMVKCGYDVFKMRPKEDSVRPGETLTLQVTFSPPYPGQLTQLFQLLCKPAKEAPGQPMVVYTLPVQVSGRGSILDEGEDESDLITAPLHVSQDYLFFRHWSICHKLEITNKMRDELPVEYRVSGPFKVVAGPNESTLMDLTEGHMMAPSQRYVQMYVYFCPEQAGAFSGQLKLWLKSSGWRHLVRLEGTCQDVDHMLQIPPPTG</sequence>
<dbReference type="Proteomes" id="UP000440578">
    <property type="component" value="Unassembled WGS sequence"/>
</dbReference>
<feature type="compositionally biased region" description="Pro residues" evidence="1">
    <location>
        <begin position="300"/>
        <end position="314"/>
    </location>
</feature>
<evidence type="ECO:0000313" key="6">
    <source>
        <dbReference type="Proteomes" id="UP000440578"/>
    </source>
</evidence>
<dbReference type="GO" id="GO:0019901">
    <property type="term" value="F:protein kinase binding"/>
    <property type="evidence" value="ECO:0007669"/>
    <property type="project" value="TreeGrafter"/>
</dbReference>
<gene>
    <name evidence="5" type="primary">CEP192_8</name>
    <name evidence="5" type="ORF">FJT64_000711</name>
</gene>
<dbReference type="GO" id="GO:0090307">
    <property type="term" value="P:mitotic spindle assembly"/>
    <property type="evidence" value="ECO:0007669"/>
    <property type="project" value="TreeGrafter"/>
</dbReference>
<dbReference type="GO" id="GO:0005737">
    <property type="term" value="C:cytoplasm"/>
    <property type="evidence" value="ECO:0007669"/>
    <property type="project" value="TreeGrafter"/>
</dbReference>
<dbReference type="PANTHER" id="PTHR16029:SF11">
    <property type="entry name" value="CENTROSOMAL PROTEIN OF 192 KDA"/>
    <property type="match status" value="1"/>
</dbReference>
<feature type="compositionally biased region" description="Polar residues" evidence="1">
    <location>
        <begin position="321"/>
        <end position="338"/>
    </location>
</feature>
<feature type="domain" description="Cep192/Spd-2-like" evidence="3">
    <location>
        <begin position="5"/>
        <end position="115"/>
    </location>
</feature>
<organism evidence="5 6">
    <name type="scientific">Amphibalanus amphitrite</name>
    <name type="common">Striped barnacle</name>
    <name type="synonym">Balanus amphitrite</name>
    <dbReference type="NCBI Taxonomy" id="1232801"/>
    <lineage>
        <taxon>Eukaryota</taxon>
        <taxon>Metazoa</taxon>
        <taxon>Ecdysozoa</taxon>
        <taxon>Arthropoda</taxon>
        <taxon>Crustacea</taxon>
        <taxon>Multicrustacea</taxon>
        <taxon>Cirripedia</taxon>
        <taxon>Thoracica</taxon>
        <taxon>Thoracicalcarea</taxon>
        <taxon>Balanomorpha</taxon>
        <taxon>Balanoidea</taxon>
        <taxon>Balanidae</taxon>
        <taxon>Amphibalaninae</taxon>
        <taxon>Amphibalanus</taxon>
    </lineage>
</organism>
<dbReference type="EMBL" id="VIIS01001653">
    <property type="protein sequence ID" value="KAF0294858.1"/>
    <property type="molecule type" value="Genomic_DNA"/>
</dbReference>
<evidence type="ECO:0000259" key="4">
    <source>
        <dbReference type="Pfam" id="PF22074"/>
    </source>
</evidence>
<keyword evidence="6" id="KW-1185">Reference proteome</keyword>
<dbReference type="GO" id="GO:0071539">
    <property type="term" value="P:protein localization to centrosome"/>
    <property type="evidence" value="ECO:0007669"/>
    <property type="project" value="InterPro"/>
</dbReference>
<dbReference type="InterPro" id="IPR054091">
    <property type="entry name" value="Cep192-like_D5"/>
</dbReference>
<dbReference type="Pfam" id="PF22065">
    <property type="entry name" value="Cep192_D7"/>
    <property type="match status" value="1"/>
</dbReference>
<dbReference type="OrthoDB" id="67059at2759"/>
<feature type="domain" description="Cep192-like" evidence="4">
    <location>
        <begin position="131"/>
        <end position="284"/>
    </location>
</feature>
<evidence type="ECO:0000313" key="5">
    <source>
        <dbReference type="EMBL" id="KAF0294858.1"/>
    </source>
</evidence>
<name>A0A6A4VY95_AMPAM</name>
<accession>A0A6A4VY95</accession>
<dbReference type="GO" id="GO:0000242">
    <property type="term" value="C:pericentriolar material"/>
    <property type="evidence" value="ECO:0007669"/>
    <property type="project" value="TreeGrafter"/>
</dbReference>
<proteinExistence type="predicted"/>
<evidence type="ECO:0000259" key="3">
    <source>
        <dbReference type="Pfam" id="PF22073"/>
    </source>
</evidence>
<dbReference type="GO" id="GO:0090222">
    <property type="term" value="P:centrosome-templated microtubule nucleation"/>
    <property type="evidence" value="ECO:0007669"/>
    <property type="project" value="InterPro"/>
</dbReference>
<dbReference type="GO" id="GO:0005814">
    <property type="term" value="C:centriole"/>
    <property type="evidence" value="ECO:0007669"/>
    <property type="project" value="TreeGrafter"/>
</dbReference>
<feature type="region of interest" description="Disordered" evidence="1">
    <location>
        <begin position="220"/>
        <end position="263"/>
    </location>
</feature>
<dbReference type="GO" id="GO:0051298">
    <property type="term" value="P:centrosome duplication"/>
    <property type="evidence" value="ECO:0007669"/>
    <property type="project" value="InterPro"/>
</dbReference>
<dbReference type="InterPro" id="IPR013783">
    <property type="entry name" value="Ig-like_fold"/>
</dbReference>
<evidence type="ECO:0000256" key="1">
    <source>
        <dbReference type="SAM" id="MobiDB-lite"/>
    </source>
</evidence>
<reference evidence="5 6" key="1">
    <citation type="submission" date="2019-07" db="EMBL/GenBank/DDBJ databases">
        <title>Draft genome assembly of a fouling barnacle, Amphibalanus amphitrite (Darwin, 1854): The first reference genome for Thecostraca.</title>
        <authorList>
            <person name="Kim W."/>
        </authorList>
    </citation>
    <scope>NUCLEOTIDE SEQUENCE [LARGE SCALE GENOMIC DNA]</scope>
    <source>
        <strain evidence="5">SNU_AA5</strain>
        <tissue evidence="5">Soma without cirri and trophi</tissue>
    </source>
</reference>
<feature type="compositionally biased region" description="Low complexity" evidence="1">
    <location>
        <begin position="370"/>
        <end position="388"/>
    </location>
</feature>